<proteinExistence type="predicted"/>
<dbReference type="KEGG" id="abac:LuPra_04556"/>
<dbReference type="Proteomes" id="UP000076079">
    <property type="component" value="Chromosome"/>
</dbReference>
<reference evidence="2" key="2">
    <citation type="submission" date="2016-04" db="EMBL/GenBank/DDBJ databases">
        <title>First Complete Genome Sequence of a Subdivision 6 Acidobacterium.</title>
        <authorList>
            <person name="Huang S."/>
            <person name="Vieira S."/>
            <person name="Bunk B."/>
            <person name="Riedel T."/>
            <person name="Sproeer C."/>
            <person name="Overmann J."/>
        </authorList>
    </citation>
    <scope>NUCLEOTIDE SEQUENCE [LARGE SCALE GENOMIC DNA]</scope>
    <source>
        <strain evidence="2">DSM 100886 HEG_-6_39</strain>
    </source>
</reference>
<evidence type="ECO:0008006" key="3">
    <source>
        <dbReference type="Google" id="ProtNLM"/>
    </source>
</evidence>
<reference evidence="1 2" key="1">
    <citation type="journal article" date="2016" name="Genome Announc.">
        <title>First Complete Genome Sequence of a Subdivision 6 Acidobacterium Strain.</title>
        <authorList>
            <person name="Huang S."/>
            <person name="Vieira S."/>
            <person name="Bunk B."/>
            <person name="Riedel T."/>
            <person name="Sproer C."/>
            <person name="Overmann J."/>
        </authorList>
    </citation>
    <scope>NUCLEOTIDE SEQUENCE [LARGE SCALE GENOMIC DNA]</scope>
    <source>
        <strain evidence="2">DSM 100886 HEG_-6_39</strain>
    </source>
</reference>
<keyword evidence="2" id="KW-1185">Reference proteome</keyword>
<dbReference type="RefSeq" id="WP_162271257.1">
    <property type="nucleotide sequence ID" value="NZ_CP015136.1"/>
</dbReference>
<dbReference type="PROSITE" id="PS51257">
    <property type="entry name" value="PROKAR_LIPOPROTEIN"/>
    <property type="match status" value="1"/>
</dbReference>
<sequence length="110" mass="11682">MRARVLAGVVILAASGGCSTMKVTTTPEKIDRPATGTPGTFVREDGYPNLGTVCLAALLDMQDKSTIQLVRTLHNGQGDYRVTAGKYGVGEHELLRVDCTTAHPIGIVKE</sequence>
<gene>
    <name evidence="1" type="ORF">LuPra_04556</name>
</gene>
<dbReference type="EMBL" id="CP015136">
    <property type="protein sequence ID" value="AMY11308.1"/>
    <property type="molecule type" value="Genomic_DNA"/>
</dbReference>
<organism evidence="1 2">
    <name type="scientific">Luteitalea pratensis</name>
    <dbReference type="NCBI Taxonomy" id="1855912"/>
    <lineage>
        <taxon>Bacteria</taxon>
        <taxon>Pseudomonadati</taxon>
        <taxon>Acidobacteriota</taxon>
        <taxon>Vicinamibacteria</taxon>
        <taxon>Vicinamibacterales</taxon>
        <taxon>Vicinamibacteraceae</taxon>
        <taxon>Luteitalea</taxon>
    </lineage>
</organism>
<accession>A0A143PT31</accession>
<evidence type="ECO:0000313" key="2">
    <source>
        <dbReference type="Proteomes" id="UP000076079"/>
    </source>
</evidence>
<protein>
    <recommendedName>
        <fullName evidence="3">Lipoprotein</fullName>
    </recommendedName>
</protein>
<evidence type="ECO:0000313" key="1">
    <source>
        <dbReference type="EMBL" id="AMY11308.1"/>
    </source>
</evidence>
<dbReference type="AlphaFoldDB" id="A0A143PT31"/>
<name>A0A143PT31_LUTPR</name>